<gene>
    <name evidence="1" type="ORF">S40285_10945</name>
</gene>
<dbReference type="AlphaFoldDB" id="A0A084QXE3"/>
<name>A0A084QXE3_STAC4</name>
<evidence type="ECO:0000313" key="1">
    <source>
        <dbReference type="EMBL" id="KFA68628.1"/>
    </source>
</evidence>
<dbReference type="InParanoid" id="A0A084QXE3"/>
<accession>A0A084QXE3</accession>
<proteinExistence type="predicted"/>
<dbReference type="EMBL" id="KL659783">
    <property type="protein sequence ID" value="KFA68628.1"/>
    <property type="molecule type" value="Genomic_DNA"/>
</dbReference>
<organism evidence="1 2">
    <name type="scientific">Stachybotrys chlorohalonatus (strain IBT 40285)</name>
    <dbReference type="NCBI Taxonomy" id="1283841"/>
    <lineage>
        <taxon>Eukaryota</taxon>
        <taxon>Fungi</taxon>
        <taxon>Dikarya</taxon>
        <taxon>Ascomycota</taxon>
        <taxon>Pezizomycotina</taxon>
        <taxon>Sordariomycetes</taxon>
        <taxon>Hypocreomycetidae</taxon>
        <taxon>Hypocreales</taxon>
        <taxon>Stachybotryaceae</taxon>
        <taxon>Stachybotrys</taxon>
    </lineage>
</organism>
<keyword evidence="2" id="KW-1185">Reference proteome</keyword>
<sequence length="35" mass="3869">MQNKPDGKGLKKTVPLALNIVIPKPLSRILLIFVI</sequence>
<reference evidence="1 2" key="1">
    <citation type="journal article" date="2014" name="BMC Genomics">
        <title>Comparative genome sequencing reveals chemotype-specific gene clusters in the toxigenic black mold Stachybotrys.</title>
        <authorList>
            <person name="Semeiks J."/>
            <person name="Borek D."/>
            <person name="Otwinowski Z."/>
            <person name="Grishin N.V."/>
        </authorList>
    </citation>
    <scope>NUCLEOTIDE SEQUENCE [LARGE SCALE GENOMIC DNA]</scope>
    <source>
        <strain evidence="1 2">IBT 40285</strain>
    </source>
</reference>
<protein>
    <submittedName>
        <fullName evidence="1">Uncharacterized protein</fullName>
    </submittedName>
</protein>
<dbReference type="HOGENOM" id="CLU_3368767_0_0_1"/>
<dbReference type="Proteomes" id="UP000028524">
    <property type="component" value="Unassembled WGS sequence"/>
</dbReference>
<evidence type="ECO:0000313" key="2">
    <source>
        <dbReference type="Proteomes" id="UP000028524"/>
    </source>
</evidence>